<gene>
    <name evidence="2" type="ORF">SAMN05421770_101504</name>
</gene>
<dbReference type="Proteomes" id="UP000198356">
    <property type="component" value="Unassembled WGS sequence"/>
</dbReference>
<keyword evidence="1" id="KW-0732">Signal</keyword>
<feature type="signal peptide" evidence="1">
    <location>
        <begin position="1"/>
        <end position="23"/>
    </location>
</feature>
<name>A0A239DKZ5_9BACT</name>
<evidence type="ECO:0000313" key="3">
    <source>
        <dbReference type="Proteomes" id="UP000198356"/>
    </source>
</evidence>
<proteinExistence type="predicted"/>
<reference evidence="2 3" key="1">
    <citation type="submission" date="2017-06" db="EMBL/GenBank/DDBJ databases">
        <authorList>
            <person name="Kim H.J."/>
            <person name="Triplett B.A."/>
        </authorList>
    </citation>
    <scope>NUCLEOTIDE SEQUENCE [LARGE SCALE GENOMIC DNA]</scope>
    <source>
        <strain evidence="2 3">DSM 18704</strain>
    </source>
</reference>
<organism evidence="2 3">
    <name type="scientific">Granulicella rosea</name>
    <dbReference type="NCBI Taxonomy" id="474952"/>
    <lineage>
        <taxon>Bacteria</taxon>
        <taxon>Pseudomonadati</taxon>
        <taxon>Acidobacteriota</taxon>
        <taxon>Terriglobia</taxon>
        <taxon>Terriglobales</taxon>
        <taxon>Acidobacteriaceae</taxon>
        <taxon>Granulicella</taxon>
    </lineage>
</organism>
<dbReference type="EMBL" id="FZOU01000001">
    <property type="protein sequence ID" value="SNS32512.1"/>
    <property type="molecule type" value="Genomic_DNA"/>
</dbReference>
<sequence>MSSRTLNFALLLGSLALPAPCRAQTKIPPFKGTSLAGTSVTLPADPGPALLIVGFSRKSTDDATLWGKRARVADASLPVYTLPLLADAPKLLRGMILHAMRGEAPPAVQPRFVPILDHVEEWKKAVGYDSPDAIYILLIDPGGAIRWRMEGPATDSAIAEMLRQARTIPG</sequence>
<evidence type="ECO:0008006" key="4">
    <source>
        <dbReference type="Google" id="ProtNLM"/>
    </source>
</evidence>
<accession>A0A239DKZ5</accession>
<evidence type="ECO:0000313" key="2">
    <source>
        <dbReference type="EMBL" id="SNS32512.1"/>
    </source>
</evidence>
<dbReference type="RefSeq" id="WP_089406793.1">
    <property type="nucleotide sequence ID" value="NZ_FZOU01000001.1"/>
</dbReference>
<dbReference type="OrthoDB" id="121577at2"/>
<dbReference type="AlphaFoldDB" id="A0A239DKZ5"/>
<evidence type="ECO:0000256" key="1">
    <source>
        <dbReference type="SAM" id="SignalP"/>
    </source>
</evidence>
<protein>
    <recommendedName>
        <fullName evidence="4">ATP10 protein</fullName>
    </recommendedName>
</protein>
<feature type="chain" id="PRO_5013371569" description="ATP10 protein" evidence="1">
    <location>
        <begin position="24"/>
        <end position="170"/>
    </location>
</feature>
<keyword evidence="3" id="KW-1185">Reference proteome</keyword>